<dbReference type="SUPFAM" id="SSF52402">
    <property type="entry name" value="Adenine nucleotide alpha hydrolases-like"/>
    <property type="match status" value="2"/>
</dbReference>
<keyword evidence="6" id="KW-1185">Reference proteome</keyword>
<comment type="caution">
    <text evidence="5">The sequence shown here is derived from an EMBL/GenBank/DDBJ whole genome shotgun (WGS) entry which is preliminary data.</text>
</comment>
<comment type="similarity">
    <text evidence="1">Belongs to the universal stress protein A family.</text>
</comment>
<dbReference type="GO" id="GO:0005524">
    <property type="term" value="F:ATP binding"/>
    <property type="evidence" value="ECO:0007669"/>
    <property type="project" value="UniProtKB-KW"/>
</dbReference>
<evidence type="ECO:0000313" key="5">
    <source>
        <dbReference type="EMBL" id="RZU31230.1"/>
    </source>
</evidence>
<keyword evidence="3" id="KW-0067">ATP-binding</keyword>
<dbReference type="InterPro" id="IPR006015">
    <property type="entry name" value="Universal_stress_UspA"/>
</dbReference>
<dbReference type="Gene3D" id="3.40.50.620">
    <property type="entry name" value="HUPs"/>
    <property type="match status" value="2"/>
</dbReference>
<evidence type="ECO:0000256" key="1">
    <source>
        <dbReference type="ARBA" id="ARBA00008791"/>
    </source>
</evidence>
<dbReference type="Pfam" id="PF00582">
    <property type="entry name" value="Usp"/>
    <property type="match status" value="2"/>
</dbReference>
<dbReference type="PRINTS" id="PR01438">
    <property type="entry name" value="UNVRSLSTRESS"/>
</dbReference>
<evidence type="ECO:0000256" key="2">
    <source>
        <dbReference type="ARBA" id="ARBA00022741"/>
    </source>
</evidence>
<dbReference type="RefSeq" id="WP_158657511.1">
    <property type="nucleotide sequence ID" value="NZ_POQT01000005.1"/>
</dbReference>
<evidence type="ECO:0000313" key="6">
    <source>
        <dbReference type="Proteomes" id="UP000292507"/>
    </source>
</evidence>
<reference evidence="5 6" key="1">
    <citation type="submission" date="2019-02" db="EMBL/GenBank/DDBJ databases">
        <title>Sequencing the genomes of 1000 actinobacteria strains.</title>
        <authorList>
            <person name="Klenk H.-P."/>
        </authorList>
    </citation>
    <scope>NUCLEOTIDE SEQUENCE [LARGE SCALE GENOMIC DNA]</scope>
    <source>
        <strain evidence="5 6">DSM 44509</strain>
    </source>
</reference>
<dbReference type="PANTHER" id="PTHR46268:SF27">
    <property type="entry name" value="UNIVERSAL STRESS PROTEIN RV2623"/>
    <property type="match status" value="1"/>
</dbReference>
<dbReference type="EMBL" id="SHKV01000001">
    <property type="protein sequence ID" value="RZU31230.1"/>
    <property type="molecule type" value="Genomic_DNA"/>
</dbReference>
<dbReference type="Proteomes" id="UP000292507">
    <property type="component" value="Unassembled WGS sequence"/>
</dbReference>
<gene>
    <name evidence="5" type="ORF">BKA19_0886</name>
</gene>
<feature type="domain" description="UspA" evidence="4">
    <location>
        <begin position="193"/>
        <end position="327"/>
    </location>
</feature>
<accession>A0A4Q7Y323</accession>
<dbReference type="AlphaFoldDB" id="A0A4Q7Y323"/>
<dbReference type="InterPro" id="IPR006016">
    <property type="entry name" value="UspA"/>
</dbReference>
<feature type="domain" description="UspA" evidence="4">
    <location>
        <begin position="41"/>
        <end position="181"/>
    </location>
</feature>
<sequence length="341" mass="35440">MLSDSERLTVLQIERDLLSDPEFARMVRPVADRVRGLAAPVVVGVSARSAPTGRAVEWAAAEAAAQGCPLHVVHTFRLPRGLGLSGMFPGTVDLHEIEVAGARALETAVARARSVHPHLEITAHLAPGSVAPALLRLGRDARLLVLGSRGDRRSWGGPGWLTGSLAARLSASARCPVAVVRPGVGAPCAVRPHVVVGVDGTPRCDAAVGFAFRAAQQRGLGVTAVHAWAPDRPADLEAVTAPLITTEVGAHDLLHRSLARWRREYPDVPVVPEVVRRDPTSALLDEARGAALVVVGTRGRGPARGAVFGSVSRAVVDGVPGAVAVVPAAATGAPTRRGVRT</sequence>
<keyword evidence="2" id="KW-0547">Nucleotide-binding</keyword>
<evidence type="ECO:0000259" key="4">
    <source>
        <dbReference type="Pfam" id="PF00582"/>
    </source>
</evidence>
<dbReference type="InterPro" id="IPR014729">
    <property type="entry name" value="Rossmann-like_a/b/a_fold"/>
</dbReference>
<organism evidence="5 6">
    <name type="scientific">Blastococcus saxobsidens</name>
    <dbReference type="NCBI Taxonomy" id="138336"/>
    <lineage>
        <taxon>Bacteria</taxon>
        <taxon>Bacillati</taxon>
        <taxon>Actinomycetota</taxon>
        <taxon>Actinomycetes</taxon>
        <taxon>Geodermatophilales</taxon>
        <taxon>Geodermatophilaceae</taxon>
        <taxon>Blastococcus</taxon>
    </lineage>
</organism>
<protein>
    <submittedName>
        <fullName evidence="5">Nucleotide-binding universal stress UspA family protein</fullName>
    </submittedName>
</protein>
<dbReference type="PANTHER" id="PTHR46268">
    <property type="entry name" value="STRESS RESPONSE PROTEIN NHAX"/>
    <property type="match status" value="1"/>
</dbReference>
<name>A0A4Q7Y323_9ACTN</name>
<proteinExistence type="inferred from homology"/>
<evidence type="ECO:0000256" key="3">
    <source>
        <dbReference type="ARBA" id="ARBA00022840"/>
    </source>
</evidence>